<evidence type="ECO:0000313" key="1">
    <source>
        <dbReference type="EMBL" id="DAF56200.1"/>
    </source>
</evidence>
<dbReference type="EMBL" id="BK032710">
    <property type="protein sequence ID" value="DAF56200.1"/>
    <property type="molecule type" value="Genomic_DNA"/>
</dbReference>
<reference evidence="1" key="1">
    <citation type="journal article" date="2021" name="Proc. Natl. Acad. Sci. U.S.A.">
        <title>A Catalog of Tens of Thousands of Viruses from Human Metagenomes Reveals Hidden Associations with Chronic Diseases.</title>
        <authorList>
            <person name="Tisza M.J."/>
            <person name="Buck C.B."/>
        </authorList>
    </citation>
    <scope>NUCLEOTIDE SEQUENCE</scope>
    <source>
        <strain evidence="1">Ctxqo3</strain>
    </source>
</reference>
<protein>
    <submittedName>
        <fullName evidence="1">Uncharacterized protein</fullName>
    </submittedName>
</protein>
<organism evidence="1">
    <name type="scientific">Podoviridae sp. ctxqo3</name>
    <dbReference type="NCBI Taxonomy" id="2827755"/>
    <lineage>
        <taxon>Viruses</taxon>
        <taxon>Duplodnaviria</taxon>
        <taxon>Heunggongvirae</taxon>
        <taxon>Uroviricota</taxon>
        <taxon>Caudoviricetes</taxon>
    </lineage>
</organism>
<name>A0A8S5SZ85_9CAUD</name>
<sequence length="37" mass="4486">MLHILHFYKLYITNICSYYIKLSTLYPHSYPQHIPSS</sequence>
<accession>A0A8S5SZ85</accession>
<proteinExistence type="predicted"/>